<keyword evidence="3" id="KW-1185">Reference proteome</keyword>
<evidence type="ECO:0000256" key="1">
    <source>
        <dbReference type="SAM" id="MobiDB-lite"/>
    </source>
</evidence>
<dbReference type="EMBL" id="RPEM01000025">
    <property type="protein sequence ID" value="TGD41436.1"/>
    <property type="molecule type" value="Genomic_DNA"/>
</dbReference>
<dbReference type="Proteomes" id="UP000297741">
    <property type="component" value="Unassembled WGS sequence"/>
</dbReference>
<sequence length="108" mass="12102">MRITGPGKRLCTAPRAPETLPVGEAGRVEFNAFFHSPHSLGEFTSRTVEIDGDDYPEPYTGCRNILMIAAKERYMPKARGIGHGPKEISQKHWWKRAGRGRKSPAVRL</sequence>
<accession>A0ABY2KIB7</accession>
<organism evidence="2 3">
    <name type="scientific">Pseudotabrizicola sediminis</name>
    <dbReference type="NCBI Taxonomy" id="2486418"/>
    <lineage>
        <taxon>Bacteria</taxon>
        <taxon>Pseudomonadati</taxon>
        <taxon>Pseudomonadota</taxon>
        <taxon>Alphaproteobacteria</taxon>
        <taxon>Rhodobacterales</taxon>
        <taxon>Paracoccaceae</taxon>
        <taxon>Pseudotabrizicola</taxon>
    </lineage>
</organism>
<protein>
    <submittedName>
        <fullName evidence="2">Uncharacterized protein</fullName>
    </submittedName>
</protein>
<name>A0ABY2KIB7_9RHOB</name>
<feature type="compositionally biased region" description="Basic residues" evidence="1">
    <location>
        <begin position="92"/>
        <end position="108"/>
    </location>
</feature>
<evidence type="ECO:0000313" key="2">
    <source>
        <dbReference type="EMBL" id="TGD41436.1"/>
    </source>
</evidence>
<proteinExistence type="predicted"/>
<comment type="caution">
    <text evidence="2">The sequence shown here is derived from an EMBL/GenBank/DDBJ whole genome shotgun (WGS) entry which is preliminary data.</text>
</comment>
<feature type="region of interest" description="Disordered" evidence="1">
    <location>
        <begin position="80"/>
        <end position="108"/>
    </location>
</feature>
<evidence type="ECO:0000313" key="3">
    <source>
        <dbReference type="Proteomes" id="UP000297741"/>
    </source>
</evidence>
<reference evidence="2 3" key="1">
    <citation type="submission" date="2018-11" db="EMBL/GenBank/DDBJ databases">
        <title>Tabrizicola sp. isolated from sediment of alpine lake.</title>
        <authorList>
            <person name="Liu Z."/>
        </authorList>
    </citation>
    <scope>NUCLEOTIDE SEQUENCE [LARGE SCALE GENOMIC DNA]</scope>
    <source>
        <strain evidence="2 3">DRYC-M-16</strain>
    </source>
</reference>
<gene>
    <name evidence="2" type="ORF">EEB11_18575</name>
</gene>